<keyword evidence="10" id="KW-0472">Membrane</keyword>
<keyword evidence="8" id="KW-0902">Two-component regulatory system</keyword>
<dbReference type="Pfam" id="PF13181">
    <property type="entry name" value="TPR_8"/>
    <property type="match status" value="1"/>
</dbReference>
<dbReference type="Pfam" id="PF13424">
    <property type="entry name" value="TPR_12"/>
    <property type="match status" value="2"/>
</dbReference>
<dbReference type="SMART" id="SM00671">
    <property type="entry name" value="SEL1"/>
    <property type="match status" value="4"/>
</dbReference>
<reference evidence="13" key="1">
    <citation type="journal article" date="2019" name="Int. J. Syst. Evol. Microbiol.">
        <title>The Global Catalogue of Microorganisms (GCM) 10K type strain sequencing project: providing services to taxonomists for standard genome sequencing and annotation.</title>
        <authorList>
            <consortium name="The Broad Institute Genomics Platform"/>
            <consortium name="The Broad Institute Genome Sequencing Center for Infectious Disease"/>
            <person name="Wu L."/>
            <person name="Ma J."/>
        </authorList>
    </citation>
    <scope>NUCLEOTIDE SEQUENCE [LARGE SCALE GENOMIC DNA]</scope>
    <source>
        <strain evidence="13">KCTC 19812</strain>
    </source>
</reference>
<dbReference type="PANTHER" id="PTHR24421">
    <property type="entry name" value="NITRATE/NITRITE SENSOR PROTEIN NARX-RELATED"/>
    <property type="match status" value="1"/>
</dbReference>
<dbReference type="InterPro" id="IPR019734">
    <property type="entry name" value="TPR_rpt"/>
</dbReference>
<dbReference type="Gene3D" id="1.20.5.1930">
    <property type="match status" value="1"/>
</dbReference>
<dbReference type="InterPro" id="IPR003594">
    <property type="entry name" value="HATPase_dom"/>
</dbReference>
<dbReference type="InterPro" id="IPR005467">
    <property type="entry name" value="His_kinase_dom"/>
</dbReference>
<keyword evidence="5" id="KW-0547">Nucleotide-binding</keyword>
<dbReference type="SUPFAM" id="SSF48452">
    <property type="entry name" value="TPR-like"/>
    <property type="match status" value="2"/>
</dbReference>
<dbReference type="SMART" id="SM00387">
    <property type="entry name" value="HATPase_c"/>
    <property type="match status" value="1"/>
</dbReference>
<comment type="catalytic activity">
    <reaction evidence="1">
        <text>ATP + protein L-histidine = ADP + protein N-phospho-L-histidine.</text>
        <dbReference type="EC" id="2.7.13.3"/>
    </reaction>
</comment>
<feature type="transmembrane region" description="Helical" evidence="10">
    <location>
        <begin position="402"/>
        <end position="422"/>
    </location>
</feature>
<dbReference type="PROSITE" id="PS50005">
    <property type="entry name" value="TPR"/>
    <property type="match status" value="3"/>
</dbReference>
<dbReference type="Pfam" id="PF02518">
    <property type="entry name" value="HATPase_c"/>
    <property type="match status" value="1"/>
</dbReference>
<evidence type="ECO:0000256" key="9">
    <source>
        <dbReference type="PROSITE-ProRule" id="PRU00339"/>
    </source>
</evidence>
<dbReference type="PANTHER" id="PTHR24421:SF10">
    <property type="entry name" value="NITRATE_NITRITE SENSOR PROTEIN NARQ"/>
    <property type="match status" value="1"/>
</dbReference>
<dbReference type="SUPFAM" id="SSF81901">
    <property type="entry name" value="HCP-like"/>
    <property type="match status" value="1"/>
</dbReference>
<evidence type="ECO:0000256" key="1">
    <source>
        <dbReference type="ARBA" id="ARBA00000085"/>
    </source>
</evidence>
<dbReference type="Proteomes" id="UP001597414">
    <property type="component" value="Unassembled WGS sequence"/>
</dbReference>
<dbReference type="SUPFAM" id="SSF55874">
    <property type="entry name" value="ATPase domain of HSP90 chaperone/DNA topoisomerase II/histidine kinase"/>
    <property type="match status" value="1"/>
</dbReference>
<keyword evidence="6" id="KW-0418">Kinase</keyword>
<keyword evidence="4" id="KW-0808">Transferase</keyword>
<keyword evidence="3" id="KW-0597">Phosphoprotein</keyword>
<comment type="caution">
    <text evidence="12">The sequence shown here is derived from an EMBL/GenBank/DDBJ whole genome shotgun (WGS) entry which is preliminary data.</text>
</comment>
<dbReference type="Pfam" id="PF07730">
    <property type="entry name" value="HisKA_3"/>
    <property type="match status" value="1"/>
</dbReference>
<dbReference type="Gene3D" id="3.30.565.10">
    <property type="entry name" value="Histidine kinase-like ATPase, C-terminal domain"/>
    <property type="match status" value="1"/>
</dbReference>
<evidence type="ECO:0000256" key="7">
    <source>
        <dbReference type="ARBA" id="ARBA00022840"/>
    </source>
</evidence>
<evidence type="ECO:0000256" key="5">
    <source>
        <dbReference type="ARBA" id="ARBA00022741"/>
    </source>
</evidence>
<dbReference type="PROSITE" id="PS50109">
    <property type="entry name" value="HIS_KIN"/>
    <property type="match status" value="1"/>
</dbReference>
<sequence length="666" mass="76200">MKKASIILFYYLILILTSNRGFGQQNQKMDSLSALIENTTVDSVRVEAMMALAWEKMYKDPEEAKNLGLKGISFLKSIENLRIEGYAYTVMGVVYWVSSSYDSAIYYLNKSGEAYLKKNDSRGLAAVYNNISLVYQNQSTYPKALDFATKSLELAEESENKSMIANATFTVGNIHYLMEDNEKALFYYQKSLNLKNEIKDTQNIQKIHLNIGSSFHNLNLLDSAEKYYQKSLIFSKEIGDTKAEALATTNLGNLAIEKGDYSVAIDFYQKAAEMYESKLINDYDYSLLLHSLAKAHLKLEILPKAEFFARNSLNLSKKINDHKRISAAYEILSEILENKGDFKAALTSFKEATAYNDSIFNLERTAQIVEIETKYETDKKEQQIILQNYELSEQKAINQKNLILIIGLVLIIILLVVIFFLIQNHTKKQKNLLIKEKEIEIKEAYIHAALESQENERKRFAQDLHDGFGQLISALRLNISNLQRQYSDLETKTKVVDQSEAILNEMHTEIRNIAFNLMPATLIQYGLKEAVREFVQKLNLSGKIKIELDDIEMSGNLSELQEISLYRVIQEWVNNILKHSGASKITIQLVRHEDELNCIIEDDGNGFDKQLLEKSKGNGWGNIQSRLKRIKAEFELDVQNGKRGTTFIVYLPLDVEKAIEKSILEK</sequence>
<keyword evidence="9" id="KW-0802">TPR repeat</keyword>
<dbReference type="Gene3D" id="1.25.40.10">
    <property type="entry name" value="Tetratricopeptide repeat domain"/>
    <property type="match status" value="2"/>
</dbReference>
<accession>A0ABW5B5V9</accession>
<evidence type="ECO:0000256" key="6">
    <source>
        <dbReference type="ARBA" id="ARBA00022777"/>
    </source>
</evidence>
<feature type="repeat" description="TPR" evidence="9">
    <location>
        <begin position="125"/>
        <end position="158"/>
    </location>
</feature>
<evidence type="ECO:0000256" key="2">
    <source>
        <dbReference type="ARBA" id="ARBA00012438"/>
    </source>
</evidence>
<feature type="repeat" description="TPR" evidence="9">
    <location>
        <begin position="245"/>
        <end position="278"/>
    </location>
</feature>
<dbReference type="InterPro" id="IPR036890">
    <property type="entry name" value="HATPase_C_sf"/>
</dbReference>
<evidence type="ECO:0000256" key="10">
    <source>
        <dbReference type="SAM" id="Phobius"/>
    </source>
</evidence>
<evidence type="ECO:0000313" key="12">
    <source>
        <dbReference type="EMBL" id="MFD2201527.1"/>
    </source>
</evidence>
<dbReference type="RefSeq" id="WP_380801456.1">
    <property type="nucleotide sequence ID" value="NZ_JBHUIV010000011.1"/>
</dbReference>
<proteinExistence type="predicted"/>
<dbReference type="InterPro" id="IPR050482">
    <property type="entry name" value="Sensor_HK_TwoCompSys"/>
</dbReference>
<evidence type="ECO:0000259" key="11">
    <source>
        <dbReference type="PROSITE" id="PS50109"/>
    </source>
</evidence>
<organism evidence="12 13">
    <name type="scientific">Shivajiella indica</name>
    <dbReference type="NCBI Taxonomy" id="872115"/>
    <lineage>
        <taxon>Bacteria</taxon>
        <taxon>Pseudomonadati</taxon>
        <taxon>Bacteroidota</taxon>
        <taxon>Cytophagia</taxon>
        <taxon>Cytophagales</taxon>
        <taxon>Cyclobacteriaceae</taxon>
        <taxon>Shivajiella</taxon>
    </lineage>
</organism>
<dbReference type="EC" id="2.7.13.3" evidence="2"/>
<dbReference type="EMBL" id="JBHUIV010000011">
    <property type="protein sequence ID" value="MFD2201527.1"/>
    <property type="molecule type" value="Genomic_DNA"/>
</dbReference>
<feature type="repeat" description="TPR" evidence="9">
    <location>
        <begin position="165"/>
        <end position="198"/>
    </location>
</feature>
<feature type="domain" description="Histidine kinase" evidence="11">
    <location>
        <begin position="459"/>
        <end position="655"/>
    </location>
</feature>
<dbReference type="InterPro" id="IPR006597">
    <property type="entry name" value="Sel1-like"/>
</dbReference>
<evidence type="ECO:0000313" key="13">
    <source>
        <dbReference type="Proteomes" id="UP001597414"/>
    </source>
</evidence>
<protein>
    <recommendedName>
        <fullName evidence="2">histidine kinase</fullName>
        <ecNumber evidence="2">2.7.13.3</ecNumber>
    </recommendedName>
</protein>
<keyword evidence="10" id="KW-1133">Transmembrane helix</keyword>
<evidence type="ECO:0000256" key="3">
    <source>
        <dbReference type="ARBA" id="ARBA00022553"/>
    </source>
</evidence>
<gene>
    <name evidence="12" type="ORF">ACFSKV_08105</name>
</gene>
<name>A0ABW5B5V9_9BACT</name>
<evidence type="ECO:0000256" key="8">
    <source>
        <dbReference type="ARBA" id="ARBA00023012"/>
    </source>
</evidence>
<keyword evidence="13" id="KW-1185">Reference proteome</keyword>
<dbReference type="CDD" id="cd16917">
    <property type="entry name" value="HATPase_UhpB-NarQ-NarX-like"/>
    <property type="match status" value="1"/>
</dbReference>
<keyword evidence="7" id="KW-0067">ATP-binding</keyword>
<keyword evidence="10" id="KW-0812">Transmembrane</keyword>
<dbReference type="SMART" id="SM00028">
    <property type="entry name" value="TPR"/>
    <property type="match status" value="6"/>
</dbReference>
<dbReference type="InterPro" id="IPR011990">
    <property type="entry name" value="TPR-like_helical_dom_sf"/>
</dbReference>
<evidence type="ECO:0000256" key="4">
    <source>
        <dbReference type="ARBA" id="ARBA00022679"/>
    </source>
</evidence>
<dbReference type="InterPro" id="IPR011712">
    <property type="entry name" value="Sig_transdc_His_kin_sub3_dim/P"/>
</dbReference>